<dbReference type="Pfam" id="PF07690">
    <property type="entry name" value="MFS_1"/>
    <property type="match status" value="1"/>
</dbReference>
<keyword evidence="3" id="KW-0813">Transport</keyword>
<feature type="domain" description="Major facilitator superfamily (MFS) profile" evidence="9">
    <location>
        <begin position="26"/>
        <end position="500"/>
    </location>
</feature>
<evidence type="ECO:0000256" key="1">
    <source>
        <dbReference type="ARBA" id="ARBA00004651"/>
    </source>
</evidence>
<evidence type="ECO:0000256" key="2">
    <source>
        <dbReference type="ARBA" id="ARBA00007520"/>
    </source>
</evidence>
<keyword evidence="6 8" id="KW-1133">Transmembrane helix</keyword>
<feature type="transmembrane region" description="Helical" evidence="8">
    <location>
        <begin position="61"/>
        <end position="79"/>
    </location>
</feature>
<dbReference type="InterPro" id="IPR011701">
    <property type="entry name" value="MFS"/>
</dbReference>
<reference evidence="10 11" key="1">
    <citation type="submission" date="2015-10" db="EMBL/GenBank/DDBJ databases">
        <title>Draft genome sequence of Streptomyces sp. RV15, isolated from a marine sponge.</title>
        <authorList>
            <person name="Ruckert C."/>
            <person name="Abdelmohsen U.R."/>
            <person name="Winkler A."/>
            <person name="Hentschel U."/>
            <person name="Kalinowski J."/>
            <person name="Kampfer P."/>
            <person name="Glaeser S."/>
        </authorList>
    </citation>
    <scope>NUCLEOTIDE SEQUENCE [LARGE SCALE GENOMIC DNA]</scope>
    <source>
        <strain evidence="10 11">RV15</strain>
    </source>
</reference>
<dbReference type="InterPro" id="IPR020846">
    <property type="entry name" value="MFS_dom"/>
</dbReference>
<comment type="subcellular location">
    <subcellularLocation>
        <location evidence="1">Cell membrane</location>
        <topology evidence="1">Multi-pass membrane protein</topology>
    </subcellularLocation>
</comment>
<keyword evidence="7 8" id="KW-0472">Membrane</keyword>
<feature type="transmembrane region" description="Helical" evidence="8">
    <location>
        <begin position="149"/>
        <end position="171"/>
    </location>
</feature>
<dbReference type="PROSITE" id="PS50850">
    <property type="entry name" value="MFS"/>
    <property type="match status" value="1"/>
</dbReference>
<evidence type="ECO:0000256" key="3">
    <source>
        <dbReference type="ARBA" id="ARBA00022448"/>
    </source>
</evidence>
<evidence type="ECO:0000313" key="11">
    <source>
        <dbReference type="Proteomes" id="UP000053260"/>
    </source>
</evidence>
<keyword evidence="11" id="KW-1185">Reference proteome</keyword>
<feature type="transmembrane region" description="Helical" evidence="8">
    <location>
        <begin position="477"/>
        <end position="495"/>
    </location>
</feature>
<feature type="transmembrane region" description="Helical" evidence="8">
    <location>
        <begin position="91"/>
        <end position="111"/>
    </location>
</feature>
<dbReference type="STRING" id="909626.AQJ91_42110"/>
<dbReference type="CDD" id="cd17502">
    <property type="entry name" value="MFS_Azr1_MDR_like"/>
    <property type="match status" value="1"/>
</dbReference>
<evidence type="ECO:0000259" key="9">
    <source>
        <dbReference type="PROSITE" id="PS50850"/>
    </source>
</evidence>
<comment type="similarity">
    <text evidence="2">Belongs to the major facilitator superfamily. TCR/Tet family.</text>
</comment>
<dbReference type="AlphaFoldDB" id="A0A101UR15"/>
<evidence type="ECO:0000256" key="4">
    <source>
        <dbReference type="ARBA" id="ARBA00022475"/>
    </source>
</evidence>
<protein>
    <recommendedName>
        <fullName evidence="9">Major facilitator superfamily (MFS) profile domain-containing protein</fullName>
    </recommendedName>
</protein>
<accession>A0A101UR15</accession>
<evidence type="ECO:0000256" key="5">
    <source>
        <dbReference type="ARBA" id="ARBA00022692"/>
    </source>
</evidence>
<dbReference type="OrthoDB" id="9800416at2"/>
<name>A0A101UR15_9ACTN</name>
<dbReference type="SUPFAM" id="SSF103473">
    <property type="entry name" value="MFS general substrate transporter"/>
    <property type="match status" value="1"/>
</dbReference>
<feature type="transmembrane region" description="Helical" evidence="8">
    <location>
        <begin position="177"/>
        <end position="199"/>
    </location>
</feature>
<dbReference type="PANTHER" id="PTHR23501:SF197">
    <property type="entry name" value="COMD"/>
    <property type="match status" value="1"/>
</dbReference>
<dbReference type="GO" id="GO:0022857">
    <property type="term" value="F:transmembrane transporter activity"/>
    <property type="evidence" value="ECO:0007669"/>
    <property type="project" value="InterPro"/>
</dbReference>
<dbReference type="Proteomes" id="UP000053260">
    <property type="component" value="Unassembled WGS sequence"/>
</dbReference>
<keyword evidence="5 8" id="KW-0812">Transmembrane</keyword>
<dbReference type="EMBL" id="LMXB01000117">
    <property type="protein sequence ID" value="KUO15293.1"/>
    <property type="molecule type" value="Genomic_DNA"/>
</dbReference>
<feature type="transmembrane region" description="Helical" evidence="8">
    <location>
        <begin position="371"/>
        <end position="396"/>
    </location>
</feature>
<feature type="transmembrane region" description="Helical" evidence="8">
    <location>
        <begin position="345"/>
        <end position="365"/>
    </location>
</feature>
<dbReference type="PANTHER" id="PTHR23501">
    <property type="entry name" value="MAJOR FACILITATOR SUPERFAMILY"/>
    <property type="match status" value="1"/>
</dbReference>
<keyword evidence="4" id="KW-1003">Cell membrane</keyword>
<feature type="transmembrane region" description="Helical" evidence="8">
    <location>
        <begin position="117"/>
        <end position="137"/>
    </location>
</feature>
<dbReference type="Gene3D" id="1.20.1720.10">
    <property type="entry name" value="Multidrug resistance protein D"/>
    <property type="match status" value="1"/>
</dbReference>
<feature type="transmembrane region" description="Helical" evidence="8">
    <location>
        <begin position="281"/>
        <end position="304"/>
    </location>
</feature>
<feature type="transmembrane region" description="Helical" evidence="8">
    <location>
        <begin position="22"/>
        <end position="41"/>
    </location>
</feature>
<evidence type="ECO:0000313" key="10">
    <source>
        <dbReference type="EMBL" id="KUO15293.1"/>
    </source>
</evidence>
<evidence type="ECO:0000256" key="6">
    <source>
        <dbReference type="ARBA" id="ARBA00022989"/>
    </source>
</evidence>
<dbReference type="InterPro" id="IPR005829">
    <property type="entry name" value="Sugar_transporter_CS"/>
</dbReference>
<evidence type="ECO:0000256" key="7">
    <source>
        <dbReference type="ARBA" id="ARBA00023136"/>
    </source>
</evidence>
<dbReference type="InterPro" id="IPR036259">
    <property type="entry name" value="MFS_trans_sf"/>
</dbReference>
<feature type="transmembrane region" description="Helical" evidence="8">
    <location>
        <begin position="316"/>
        <end position="338"/>
    </location>
</feature>
<dbReference type="RefSeq" id="WP_067033438.1">
    <property type="nucleotide sequence ID" value="NZ_KQ949119.1"/>
</dbReference>
<sequence>MSEVNTETERPPGQPSARGPRYVLLPLVGVLLAQLLAMLDMNITATAMPVIIDEFGGLSTFFWVATAYTLAATVTTPLYGKFGDLFGRKPVFVFAMAAFLTGSILSGIAQSMLQLSLFRALQGVGAGGFIVSAMALYTELLTPEQRTKYQGYFSTALTGFAALGPLAGGYITDQWGWRWIFFVNIPIGAVSLLLILTTLKLDRRVARPKIDYAGALLVGGVATCLVLISSWAGTEYGWGDPLIIALIGGTLVLLASIGLVERRAAEPVVPLYLLRRPILNIANFQAFASGAAMFGALMFLPIFLQVSTGSSATDSGLLLLPLTIGIVLAALVASPLMVKFGNEKWFGVFGVMVTGVGMAMLITLTPDTGRLVSLAYTVLIGIGLGLMTQVYALAVMNNSPLKDLGAAVSLQTLGRQLGGSLGLAAFNAIFHARLVTELSGLTPEQAKAAEQPESVHKMTGNIRETVFGAYDDAVDRVFLVTACLLLVALFLALLIRLPSRPKEPDQEVLKDQLKAEGPA</sequence>
<proteinExistence type="inferred from homology"/>
<dbReference type="GO" id="GO:0005886">
    <property type="term" value="C:plasma membrane"/>
    <property type="evidence" value="ECO:0007669"/>
    <property type="project" value="UniProtKB-SubCell"/>
</dbReference>
<dbReference type="FunFam" id="1.20.1720.10:FF:000004">
    <property type="entry name" value="EmrB/QacA family drug resistance transporter"/>
    <property type="match status" value="1"/>
</dbReference>
<organism evidence="10 11">
    <name type="scientific">Streptomyces dysideae</name>
    <dbReference type="NCBI Taxonomy" id="909626"/>
    <lineage>
        <taxon>Bacteria</taxon>
        <taxon>Bacillati</taxon>
        <taxon>Actinomycetota</taxon>
        <taxon>Actinomycetes</taxon>
        <taxon>Kitasatosporales</taxon>
        <taxon>Streptomycetaceae</taxon>
        <taxon>Streptomyces</taxon>
    </lineage>
</organism>
<feature type="transmembrane region" description="Helical" evidence="8">
    <location>
        <begin position="211"/>
        <end position="232"/>
    </location>
</feature>
<comment type="caution">
    <text evidence="10">The sequence shown here is derived from an EMBL/GenBank/DDBJ whole genome shotgun (WGS) entry which is preliminary data.</text>
</comment>
<dbReference type="PROSITE" id="PS00217">
    <property type="entry name" value="SUGAR_TRANSPORT_2"/>
    <property type="match status" value="1"/>
</dbReference>
<evidence type="ECO:0000256" key="8">
    <source>
        <dbReference type="SAM" id="Phobius"/>
    </source>
</evidence>
<feature type="transmembrane region" description="Helical" evidence="8">
    <location>
        <begin position="238"/>
        <end position="260"/>
    </location>
</feature>
<gene>
    <name evidence="10" type="ORF">AQJ91_42110</name>
</gene>
<dbReference type="Gene3D" id="1.20.1250.20">
    <property type="entry name" value="MFS general substrate transporter like domains"/>
    <property type="match status" value="1"/>
</dbReference>